<dbReference type="Gene3D" id="1.10.3720.10">
    <property type="entry name" value="MetI-like"/>
    <property type="match status" value="1"/>
</dbReference>
<dbReference type="Pfam" id="PF00528">
    <property type="entry name" value="BPD_transp_1"/>
    <property type="match status" value="1"/>
</dbReference>
<evidence type="ECO:0000256" key="1">
    <source>
        <dbReference type="ARBA" id="ARBA00004651"/>
    </source>
</evidence>
<feature type="transmembrane region" description="Helical" evidence="7">
    <location>
        <begin position="137"/>
        <end position="157"/>
    </location>
</feature>
<keyword evidence="2 7" id="KW-0813">Transport</keyword>
<evidence type="ECO:0000256" key="7">
    <source>
        <dbReference type="RuleBase" id="RU363032"/>
    </source>
</evidence>
<protein>
    <submittedName>
        <fullName evidence="9">ABC transporter permease</fullName>
    </submittedName>
</protein>
<dbReference type="PROSITE" id="PS50928">
    <property type="entry name" value="ABC_TM1"/>
    <property type="match status" value="1"/>
</dbReference>
<gene>
    <name evidence="9" type="ORF">NE632_05615</name>
</gene>
<feature type="transmembrane region" description="Helical" evidence="7">
    <location>
        <begin position="281"/>
        <end position="307"/>
    </location>
</feature>
<comment type="subcellular location">
    <subcellularLocation>
        <location evidence="1 7">Cell membrane</location>
        <topology evidence="1 7">Multi-pass membrane protein</topology>
    </subcellularLocation>
</comment>
<organism evidence="9 10">
    <name type="scientific">Ruminococcus bicirculans</name>
    <name type="common">ex Wegman et al. 2014</name>
    <dbReference type="NCBI Taxonomy" id="1160721"/>
    <lineage>
        <taxon>Bacteria</taxon>
        <taxon>Bacillati</taxon>
        <taxon>Bacillota</taxon>
        <taxon>Clostridia</taxon>
        <taxon>Eubacteriales</taxon>
        <taxon>Oscillospiraceae</taxon>
        <taxon>Ruminococcus</taxon>
    </lineage>
</organism>
<keyword evidence="4 7" id="KW-0812">Transmembrane</keyword>
<dbReference type="GO" id="GO:0055085">
    <property type="term" value="P:transmembrane transport"/>
    <property type="evidence" value="ECO:0007669"/>
    <property type="project" value="InterPro"/>
</dbReference>
<reference evidence="9" key="1">
    <citation type="submission" date="2022-06" db="EMBL/GenBank/DDBJ databases">
        <title>Isolation of gut microbiota from human fecal samples.</title>
        <authorList>
            <person name="Pamer E.G."/>
            <person name="Barat B."/>
            <person name="Waligurski E."/>
            <person name="Medina S."/>
            <person name="Paddock L."/>
            <person name="Mostad J."/>
        </authorList>
    </citation>
    <scope>NUCLEOTIDE SEQUENCE</scope>
    <source>
        <strain evidence="9">DFI.5.57</strain>
    </source>
</reference>
<dbReference type="InterPro" id="IPR045621">
    <property type="entry name" value="BPD_transp_1_N"/>
</dbReference>
<dbReference type="RefSeq" id="WP_117923540.1">
    <property type="nucleotide sequence ID" value="NZ_JANGCN010000009.1"/>
</dbReference>
<keyword evidence="6 7" id="KW-0472">Membrane</keyword>
<dbReference type="InterPro" id="IPR000515">
    <property type="entry name" value="MetI-like"/>
</dbReference>
<feature type="transmembrane region" description="Helical" evidence="7">
    <location>
        <begin position="177"/>
        <end position="197"/>
    </location>
</feature>
<evidence type="ECO:0000256" key="3">
    <source>
        <dbReference type="ARBA" id="ARBA00022475"/>
    </source>
</evidence>
<evidence type="ECO:0000256" key="5">
    <source>
        <dbReference type="ARBA" id="ARBA00022989"/>
    </source>
</evidence>
<keyword evidence="3" id="KW-1003">Cell membrane</keyword>
<comment type="similarity">
    <text evidence="7">Belongs to the binding-protein-dependent transport system permease family.</text>
</comment>
<feature type="transmembrane region" description="Helical" evidence="7">
    <location>
        <begin position="12"/>
        <end position="31"/>
    </location>
</feature>
<dbReference type="AlphaFoldDB" id="A0AAW5KP40"/>
<feature type="transmembrane region" description="Helical" evidence="7">
    <location>
        <begin position="235"/>
        <end position="261"/>
    </location>
</feature>
<keyword evidence="5 7" id="KW-1133">Transmembrane helix</keyword>
<dbReference type="GO" id="GO:0005886">
    <property type="term" value="C:plasma membrane"/>
    <property type="evidence" value="ECO:0007669"/>
    <property type="project" value="UniProtKB-SubCell"/>
</dbReference>
<dbReference type="SUPFAM" id="SSF161098">
    <property type="entry name" value="MetI-like"/>
    <property type="match status" value="1"/>
</dbReference>
<feature type="domain" description="ABC transmembrane type-1" evidence="8">
    <location>
        <begin position="98"/>
        <end position="300"/>
    </location>
</feature>
<feature type="transmembrane region" description="Helical" evidence="7">
    <location>
        <begin position="100"/>
        <end position="125"/>
    </location>
</feature>
<evidence type="ECO:0000256" key="2">
    <source>
        <dbReference type="ARBA" id="ARBA00022448"/>
    </source>
</evidence>
<sequence length="314" mass="34437">MKRFRFIIKRLLSMIVIMFLVSFLVFVVLRMSDADPLTVMIGNNQSTPELRQALTEKYHLDDPVHIQYLRWIKGVLSGDFGTDYVDGQDVKGLIMSRLPITFGLVIMSSVIGSVIAVIMGVAAALRKGNPSDAAISGLMLVLSGAPSFLVSILILIFMTKYVPGYSFIGTYTNFGEFLQRITIPSLIMALTFVAMLGRITRSNMINQLQSPYIATAAAKGLKQSNITYKHAFHNAVIPVITVAGYMIAGSIGSTVIVEQVFSLPGIGGLLISAIEENNFPIVQILVLFMLGAYLVMSFVIDILYTVLDPRVDLK</sequence>
<accession>A0AAW5KP40</accession>
<dbReference type="PANTHER" id="PTHR43163">
    <property type="entry name" value="DIPEPTIDE TRANSPORT SYSTEM PERMEASE PROTEIN DPPB-RELATED"/>
    <property type="match status" value="1"/>
</dbReference>
<dbReference type="PANTHER" id="PTHR43163:SF6">
    <property type="entry name" value="DIPEPTIDE TRANSPORT SYSTEM PERMEASE PROTEIN DPPB-RELATED"/>
    <property type="match status" value="1"/>
</dbReference>
<name>A0AAW5KP40_9FIRM</name>
<dbReference type="Pfam" id="PF19300">
    <property type="entry name" value="BPD_transp_1_N"/>
    <property type="match status" value="1"/>
</dbReference>
<evidence type="ECO:0000313" key="10">
    <source>
        <dbReference type="Proteomes" id="UP001206236"/>
    </source>
</evidence>
<evidence type="ECO:0000313" key="9">
    <source>
        <dbReference type="EMBL" id="MCQ5152781.1"/>
    </source>
</evidence>
<comment type="caution">
    <text evidence="9">The sequence shown here is derived from an EMBL/GenBank/DDBJ whole genome shotgun (WGS) entry which is preliminary data.</text>
</comment>
<evidence type="ECO:0000259" key="8">
    <source>
        <dbReference type="PROSITE" id="PS50928"/>
    </source>
</evidence>
<proteinExistence type="inferred from homology"/>
<dbReference type="EMBL" id="JANGCN010000009">
    <property type="protein sequence ID" value="MCQ5152781.1"/>
    <property type="molecule type" value="Genomic_DNA"/>
</dbReference>
<dbReference type="InterPro" id="IPR035906">
    <property type="entry name" value="MetI-like_sf"/>
</dbReference>
<dbReference type="Proteomes" id="UP001206236">
    <property type="component" value="Unassembled WGS sequence"/>
</dbReference>
<evidence type="ECO:0000256" key="6">
    <source>
        <dbReference type="ARBA" id="ARBA00023136"/>
    </source>
</evidence>
<evidence type="ECO:0000256" key="4">
    <source>
        <dbReference type="ARBA" id="ARBA00022692"/>
    </source>
</evidence>